<evidence type="ECO:0000256" key="6">
    <source>
        <dbReference type="ARBA" id="ARBA00022840"/>
    </source>
</evidence>
<keyword evidence="7 8" id="KW-0132">Cell division</keyword>
<accession>A0A1V3NMX5</accession>
<evidence type="ECO:0000313" key="12">
    <source>
        <dbReference type="Proteomes" id="UP000189462"/>
    </source>
</evidence>
<evidence type="ECO:0000256" key="4">
    <source>
        <dbReference type="ARBA" id="ARBA00022598"/>
    </source>
</evidence>
<gene>
    <name evidence="7" type="primary">murD</name>
    <name evidence="11" type="ORF">B1C78_04670</name>
</gene>
<dbReference type="GO" id="GO:0005524">
    <property type="term" value="F:ATP binding"/>
    <property type="evidence" value="ECO:0007669"/>
    <property type="project" value="UniProtKB-UniRule"/>
</dbReference>
<protein>
    <recommendedName>
        <fullName evidence="7 8">UDP-N-acetylmuramoylalanine--D-glutamate ligase</fullName>
        <ecNumber evidence="7 8">6.3.2.9</ecNumber>
    </recommendedName>
    <alternativeName>
        <fullName evidence="7">D-glutamic acid-adding enzyme</fullName>
    </alternativeName>
    <alternativeName>
        <fullName evidence="7">UDP-N-acetylmuramoyl-L-alanyl-D-glutamate synthetase</fullName>
    </alternativeName>
</protein>
<dbReference type="GO" id="GO:0071555">
    <property type="term" value="P:cell wall organization"/>
    <property type="evidence" value="ECO:0007669"/>
    <property type="project" value="UniProtKB-KW"/>
</dbReference>
<dbReference type="InterPro" id="IPR005762">
    <property type="entry name" value="MurD"/>
</dbReference>
<dbReference type="SUPFAM" id="SSF53623">
    <property type="entry name" value="MurD-like peptide ligases, catalytic domain"/>
    <property type="match status" value="1"/>
</dbReference>
<dbReference type="SUPFAM" id="SSF53244">
    <property type="entry name" value="MurD-like peptide ligases, peptide-binding domain"/>
    <property type="match status" value="1"/>
</dbReference>
<evidence type="ECO:0000259" key="9">
    <source>
        <dbReference type="Pfam" id="PF02875"/>
    </source>
</evidence>
<sequence length="442" mass="45641">MSRTVETLIVGLGTTGLSVARHLLARGAPFRVADSRAEPPGLAQLRALAPGVPVHTGPFDIELFKGARRLVVSPGLSVREPAVAAAREAGAEIVGDIELFVRIVTAPVVAITGSNGKSTVTALVGEMARAAGMSVGVGGNIGTPALDLLTDPEPALYVLELSSFQLETTESLSPVAAAVLNLSADHLDRYDDLNAYAAAKARILARAATAVINRDDPVVAAMAGGERRVSFGLGEPGPGEWGLVTRDGEAWLACGDIPWIAESRLRIPGRHNTANALAALALGEAAGLPRQAMVEALMAFQGLPHRCQWVARIGGVSWYNDSKGTNLGATLAALAGFPGPVVLIAGGQGKGQDFTALRDAVAGRARAVVLLGEDAPVIQRALGDTVPVVSVPDMTSAVAEAARLAQTGDSVLLSPACASLDMFDNYQHRGEVFMAAVQELAQ</sequence>
<dbReference type="InterPro" id="IPR004101">
    <property type="entry name" value="Mur_ligase_C"/>
</dbReference>
<name>A0A1V3NMX5_9GAMM</name>
<comment type="pathway">
    <text evidence="2 7 8">Cell wall biogenesis; peptidoglycan biosynthesis.</text>
</comment>
<organism evidence="11 12">
    <name type="scientific">Thioalkalivibrio denitrificans</name>
    <dbReference type="NCBI Taxonomy" id="108003"/>
    <lineage>
        <taxon>Bacteria</taxon>
        <taxon>Pseudomonadati</taxon>
        <taxon>Pseudomonadota</taxon>
        <taxon>Gammaproteobacteria</taxon>
        <taxon>Chromatiales</taxon>
        <taxon>Ectothiorhodospiraceae</taxon>
        <taxon>Thioalkalivibrio</taxon>
    </lineage>
</organism>
<evidence type="ECO:0000259" key="10">
    <source>
        <dbReference type="Pfam" id="PF08245"/>
    </source>
</evidence>
<dbReference type="GO" id="GO:0009252">
    <property type="term" value="P:peptidoglycan biosynthetic process"/>
    <property type="evidence" value="ECO:0007669"/>
    <property type="project" value="UniProtKB-UniRule"/>
</dbReference>
<feature type="domain" description="Mur ligase C-terminal" evidence="9">
    <location>
        <begin position="305"/>
        <end position="417"/>
    </location>
</feature>
<comment type="catalytic activity">
    <reaction evidence="7 8">
        <text>UDP-N-acetyl-alpha-D-muramoyl-L-alanine + D-glutamate + ATP = UDP-N-acetyl-alpha-D-muramoyl-L-alanyl-D-glutamate + ADP + phosphate + H(+)</text>
        <dbReference type="Rhea" id="RHEA:16429"/>
        <dbReference type="ChEBI" id="CHEBI:15378"/>
        <dbReference type="ChEBI" id="CHEBI:29986"/>
        <dbReference type="ChEBI" id="CHEBI:30616"/>
        <dbReference type="ChEBI" id="CHEBI:43474"/>
        <dbReference type="ChEBI" id="CHEBI:83898"/>
        <dbReference type="ChEBI" id="CHEBI:83900"/>
        <dbReference type="ChEBI" id="CHEBI:456216"/>
        <dbReference type="EC" id="6.3.2.9"/>
    </reaction>
</comment>
<comment type="similarity">
    <text evidence="7">Belongs to the MurCDEF family.</text>
</comment>
<comment type="function">
    <text evidence="7 8">Cell wall formation. Catalyzes the addition of glutamate to the nucleotide precursor UDP-N-acetylmuramoyl-L-alanine (UMA).</text>
</comment>
<proteinExistence type="inferred from homology"/>
<feature type="domain" description="Mur ligase central" evidence="10">
    <location>
        <begin position="111"/>
        <end position="282"/>
    </location>
</feature>
<dbReference type="AlphaFoldDB" id="A0A1V3NMX5"/>
<evidence type="ECO:0000256" key="5">
    <source>
        <dbReference type="ARBA" id="ARBA00022741"/>
    </source>
</evidence>
<dbReference type="GO" id="GO:0008764">
    <property type="term" value="F:UDP-N-acetylmuramoylalanine-D-glutamate ligase activity"/>
    <property type="evidence" value="ECO:0007669"/>
    <property type="project" value="UniProtKB-UniRule"/>
</dbReference>
<dbReference type="GO" id="GO:0051301">
    <property type="term" value="P:cell division"/>
    <property type="evidence" value="ECO:0007669"/>
    <property type="project" value="UniProtKB-KW"/>
</dbReference>
<keyword evidence="7 8" id="KW-0131">Cell cycle</keyword>
<dbReference type="GO" id="GO:0005737">
    <property type="term" value="C:cytoplasm"/>
    <property type="evidence" value="ECO:0007669"/>
    <property type="project" value="UniProtKB-SubCell"/>
</dbReference>
<dbReference type="Proteomes" id="UP000189462">
    <property type="component" value="Unassembled WGS sequence"/>
</dbReference>
<dbReference type="PANTHER" id="PTHR43692:SF1">
    <property type="entry name" value="UDP-N-ACETYLMURAMOYLALANINE--D-GLUTAMATE LIGASE"/>
    <property type="match status" value="1"/>
</dbReference>
<dbReference type="HAMAP" id="MF_00639">
    <property type="entry name" value="MurD"/>
    <property type="match status" value="1"/>
</dbReference>
<comment type="subcellular location">
    <subcellularLocation>
        <location evidence="1 7 8">Cytoplasm</location>
    </subcellularLocation>
</comment>
<comment type="caution">
    <text evidence="11">The sequence shown here is derived from an EMBL/GenBank/DDBJ whole genome shotgun (WGS) entry which is preliminary data.</text>
</comment>
<evidence type="ECO:0000313" key="11">
    <source>
        <dbReference type="EMBL" id="OOG26459.1"/>
    </source>
</evidence>
<keyword evidence="7 8" id="KW-0133">Cell shape</keyword>
<dbReference type="Gene3D" id="3.90.190.20">
    <property type="entry name" value="Mur ligase, C-terminal domain"/>
    <property type="match status" value="1"/>
</dbReference>
<dbReference type="InterPro" id="IPR013221">
    <property type="entry name" value="Mur_ligase_cen"/>
</dbReference>
<keyword evidence="5 7" id="KW-0547">Nucleotide-binding</keyword>
<keyword evidence="4 7" id="KW-0436">Ligase</keyword>
<dbReference type="Gene3D" id="3.40.50.720">
    <property type="entry name" value="NAD(P)-binding Rossmann-like Domain"/>
    <property type="match status" value="1"/>
</dbReference>
<dbReference type="Gene3D" id="3.40.1190.10">
    <property type="entry name" value="Mur-like, catalytic domain"/>
    <property type="match status" value="1"/>
</dbReference>
<reference evidence="11 12" key="1">
    <citation type="submission" date="2017-02" db="EMBL/GenBank/DDBJ databases">
        <title>Genomic diversity within the haloalkaliphilic genus Thioalkalivibrio.</title>
        <authorList>
            <person name="Ahn A.-C."/>
            <person name="Meier-Kolthoff J."/>
            <person name="Overmars L."/>
            <person name="Richter M."/>
            <person name="Woyke T."/>
            <person name="Sorokin D.Y."/>
            <person name="Muyzer G."/>
        </authorList>
    </citation>
    <scope>NUCLEOTIDE SEQUENCE [LARGE SCALE GENOMIC DNA]</scope>
    <source>
        <strain evidence="11 12">ALJD</strain>
    </source>
</reference>
<dbReference type="Pfam" id="PF02875">
    <property type="entry name" value="Mur_ligase_C"/>
    <property type="match status" value="1"/>
</dbReference>
<keyword evidence="7 8" id="KW-0573">Peptidoglycan synthesis</keyword>
<dbReference type="OrthoDB" id="9809796at2"/>
<evidence type="ECO:0000256" key="1">
    <source>
        <dbReference type="ARBA" id="ARBA00004496"/>
    </source>
</evidence>
<dbReference type="RefSeq" id="WP_077277980.1">
    <property type="nucleotide sequence ID" value="NZ_MVBK01000027.1"/>
</dbReference>
<dbReference type="Pfam" id="PF08245">
    <property type="entry name" value="Mur_ligase_M"/>
    <property type="match status" value="1"/>
</dbReference>
<keyword evidence="3 7" id="KW-0963">Cytoplasm</keyword>
<dbReference type="InterPro" id="IPR036565">
    <property type="entry name" value="Mur-like_cat_sf"/>
</dbReference>
<dbReference type="SUPFAM" id="SSF51984">
    <property type="entry name" value="MurCD N-terminal domain"/>
    <property type="match status" value="1"/>
</dbReference>
<evidence type="ECO:0000256" key="2">
    <source>
        <dbReference type="ARBA" id="ARBA00004752"/>
    </source>
</evidence>
<dbReference type="NCBIfam" id="TIGR01087">
    <property type="entry name" value="murD"/>
    <property type="match status" value="1"/>
</dbReference>
<evidence type="ECO:0000256" key="8">
    <source>
        <dbReference type="RuleBase" id="RU003664"/>
    </source>
</evidence>
<keyword evidence="6 7" id="KW-0067">ATP-binding</keyword>
<dbReference type="Pfam" id="PF21799">
    <property type="entry name" value="MurD-like_N"/>
    <property type="match status" value="1"/>
</dbReference>
<keyword evidence="12" id="KW-1185">Reference proteome</keyword>
<evidence type="ECO:0000256" key="7">
    <source>
        <dbReference type="HAMAP-Rule" id="MF_00639"/>
    </source>
</evidence>
<dbReference type="InterPro" id="IPR036615">
    <property type="entry name" value="Mur_ligase_C_dom_sf"/>
</dbReference>
<dbReference type="UniPathway" id="UPA00219"/>
<dbReference type="STRING" id="108003.B1C78_04670"/>
<dbReference type="PANTHER" id="PTHR43692">
    <property type="entry name" value="UDP-N-ACETYLMURAMOYLALANINE--D-GLUTAMATE LIGASE"/>
    <property type="match status" value="1"/>
</dbReference>
<dbReference type="GO" id="GO:0008360">
    <property type="term" value="P:regulation of cell shape"/>
    <property type="evidence" value="ECO:0007669"/>
    <property type="project" value="UniProtKB-KW"/>
</dbReference>
<feature type="binding site" evidence="7">
    <location>
        <begin position="113"/>
        <end position="119"/>
    </location>
    <ligand>
        <name>ATP</name>
        <dbReference type="ChEBI" id="CHEBI:30616"/>
    </ligand>
</feature>
<dbReference type="EMBL" id="MVBK01000027">
    <property type="protein sequence ID" value="OOG26459.1"/>
    <property type="molecule type" value="Genomic_DNA"/>
</dbReference>
<keyword evidence="7 8" id="KW-0961">Cell wall biogenesis/degradation</keyword>
<evidence type="ECO:0000256" key="3">
    <source>
        <dbReference type="ARBA" id="ARBA00022490"/>
    </source>
</evidence>
<dbReference type="EC" id="6.3.2.9" evidence="7 8"/>